<name>A0ABV8QIA5_9GAMM</name>
<dbReference type="Proteomes" id="UP001595798">
    <property type="component" value="Unassembled WGS sequence"/>
</dbReference>
<evidence type="ECO:0000256" key="1">
    <source>
        <dbReference type="ARBA" id="ARBA00023125"/>
    </source>
</evidence>
<evidence type="ECO:0000313" key="7">
    <source>
        <dbReference type="Proteomes" id="UP001595798"/>
    </source>
</evidence>
<feature type="domain" description="Response regulatory" evidence="4">
    <location>
        <begin position="11"/>
        <end position="124"/>
    </location>
</feature>
<feature type="modified residue" description="4-aspartylphosphate" evidence="2">
    <location>
        <position position="60"/>
    </location>
</feature>
<dbReference type="Pfam" id="PF00486">
    <property type="entry name" value="Trans_reg_C"/>
    <property type="match status" value="1"/>
</dbReference>
<dbReference type="CDD" id="cd17620">
    <property type="entry name" value="REC_OmpR_KdpE-like"/>
    <property type="match status" value="1"/>
</dbReference>
<feature type="DNA-binding region" description="OmpR/PhoB-type" evidence="3">
    <location>
        <begin position="137"/>
        <end position="236"/>
    </location>
</feature>
<keyword evidence="7" id="KW-1185">Reference proteome</keyword>
<dbReference type="Gene3D" id="3.40.50.2300">
    <property type="match status" value="1"/>
</dbReference>
<dbReference type="InterPro" id="IPR001789">
    <property type="entry name" value="Sig_transdc_resp-reg_receiver"/>
</dbReference>
<dbReference type="Pfam" id="PF00072">
    <property type="entry name" value="Response_reg"/>
    <property type="match status" value="1"/>
</dbReference>
<keyword evidence="1 3" id="KW-0238">DNA-binding</keyword>
<dbReference type="PROSITE" id="PS51755">
    <property type="entry name" value="OMPR_PHOB"/>
    <property type="match status" value="1"/>
</dbReference>
<feature type="domain" description="OmpR/PhoB-type" evidence="5">
    <location>
        <begin position="137"/>
        <end position="236"/>
    </location>
</feature>
<keyword evidence="2" id="KW-0597">Phosphoprotein</keyword>
<reference evidence="7" key="1">
    <citation type="journal article" date="2019" name="Int. J. Syst. Evol. Microbiol.">
        <title>The Global Catalogue of Microorganisms (GCM) 10K type strain sequencing project: providing services to taxonomists for standard genome sequencing and annotation.</title>
        <authorList>
            <consortium name="The Broad Institute Genomics Platform"/>
            <consortium name="The Broad Institute Genome Sequencing Center for Infectious Disease"/>
            <person name="Wu L."/>
            <person name="Ma J."/>
        </authorList>
    </citation>
    <scope>NUCLEOTIDE SEQUENCE [LARGE SCALE GENOMIC DNA]</scope>
    <source>
        <strain evidence="7">CECT 7297</strain>
    </source>
</reference>
<dbReference type="InterPro" id="IPR039420">
    <property type="entry name" value="WalR-like"/>
</dbReference>
<evidence type="ECO:0000259" key="4">
    <source>
        <dbReference type="PROSITE" id="PS50110"/>
    </source>
</evidence>
<dbReference type="EMBL" id="JBHSDI010000015">
    <property type="protein sequence ID" value="MFC4259734.1"/>
    <property type="molecule type" value="Genomic_DNA"/>
</dbReference>
<protein>
    <submittedName>
        <fullName evidence="6">Response regulator</fullName>
    </submittedName>
</protein>
<accession>A0ABV8QIA5</accession>
<dbReference type="InterPro" id="IPR001867">
    <property type="entry name" value="OmpR/PhoB-type_DNA-bd"/>
</dbReference>
<proteinExistence type="predicted"/>
<dbReference type="CDD" id="cd00383">
    <property type="entry name" value="trans_reg_C"/>
    <property type="match status" value="1"/>
</dbReference>
<evidence type="ECO:0000256" key="3">
    <source>
        <dbReference type="PROSITE-ProRule" id="PRU01091"/>
    </source>
</evidence>
<dbReference type="SMART" id="SM00448">
    <property type="entry name" value="REC"/>
    <property type="match status" value="1"/>
</dbReference>
<dbReference type="PROSITE" id="PS50110">
    <property type="entry name" value="RESPONSE_REGULATORY"/>
    <property type="match status" value="1"/>
</dbReference>
<evidence type="ECO:0000259" key="5">
    <source>
        <dbReference type="PROSITE" id="PS51755"/>
    </source>
</evidence>
<dbReference type="Gene3D" id="6.10.250.690">
    <property type="match status" value="1"/>
</dbReference>
<dbReference type="InterPro" id="IPR011006">
    <property type="entry name" value="CheY-like_superfamily"/>
</dbReference>
<gene>
    <name evidence="6" type="ORF">ACFOZ5_11910</name>
</gene>
<dbReference type="PANTHER" id="PTHR48111">
    <property type="entry name" value="REGULATOR OF RPOS"/>
    <property type="match status" value="1"/>
</dbReference>
<sequence>MKGSQADVGARVLIVDDESQIRQFLRISLKADGYQVQEAANGRDALAQAGEWEPDIIILDLGLPDLDGVVVLKKLRTITAVPVIVLSVRDHEQQKVEALNLGANDYVTKPFGVDELLARMSVHLRQVAQRAGSRAVGGAVTYGELTIDLAGHQVVKDGHLIRLTPKEFAILERLVASPGQLVTQARLLEEIWGPTHTEHTHYLRIVIGRLRQKLGDDPTEQKYIETEPGIGYRFCEPDF</sequence>
<organism evidence="6 7">
    <name type="scientific">Marinobacter lacisalsi</name>
    <dbReference type="NCBI Taxonomy" id="475979"/>
    <lineage>
        <taxon>Bacteria</taxon>
        <taxon>Pseudomonadati</taxon>
        <taxon>Pseudomonadota</taxon>
        <taxon>Gammaproteobacteria</taxon>
        <taxon>Pseudomonadales</taxon>
        <taxon>Marinobacteraceae</taxon>
        <taxon>Marinobacter</taxon>
    </lineage>
</organism>
<dbReference type="PANTHER" id="PTHR48111:SF50">
    <property type="entry name" value="KDP OPERON TRANSCRIPTIONAL REGULATORY PROTEIN KDPE"/>
    <property type="match status" value="1"/>
</dbReference>
<evidence type="ECO:0000313" key="6">
    <source>
        <dbReference type="EMBL" id="MFC4259734.1"/>
    </source>
</evidence>
<comment type="caution">
    <text evidence="6">The sequence shown here is derived from an EMBL/GenBank/DDBJ whole genome shotgun (WGS) entry which is preliminary data.</text>
</comment>
<dbReference type="SMART" id="SM00862">
    <property type="entry name" value="Trans_reg_C"/>
    <property type="match status" value="1"/>
</dbReference>
<dbReference type="Gene3D" id="1.10.10.10">
    <property type="entry name" value="Winged helix-like DNA-binding domain superfamily/Winged helix DNA-binding domain"/>
    <property type="match status" value="1"/>
</dbReference>
<dbReference type="SUPFAM" id="SSF52172">
    <property type="entry name" value="CheY-like"/>
    <property type="match status" value="1"/>
</dbReference>
<dbReference type="RefSeq" id="WP_379887564.1">
    <property type="nucleotide sequence ID" value="NZ_JBHSDI010000015.1"/>
</dbReference>
<evidence type="ECO:0000256" key="2">
    <source>
        <dbReference type="PROSITE-ProRule" id="PRU00169"/>
    </source>
</evidence>
<dbReference type="InterPro" id="IPR036388">
    <property type="entry name" value="WH-like_DNA-bd_sf"/>
</dbReference>